<dbReference type="PATRIC" id="fig|582475.4.peg.5275"/>
<dbReference type="GO" id="GO:0003700">
    <property type="term" value="F:DNA-binding transcription factor activity"/>
    <property type="evidence" value="ECO:0007669"/>
    <property type="project" value="InterPro"/>
</dbReference>
<keyword evidence="2" id="KW-0238">DNA-binding</keyword>
<protein>
    <submittedName>
        <fullName evidence="5">GntR family transcriptional regulator</fullName>
    </submittedName>
</protein>
<dbReference type="AlphaFoldDB" id="A0A0K9FGS0"/>
<dbReference type="SMART" id="SM00345">
    <property type="entry name" value="HTH_GNTR"/>
    <property type="match status" value="1"/>
</dbReference>
<evidence type="ECO:0000313" key="5">
    <source>
        <dbReference type="EMBL" id="KMY33442.1"/>
    </source>
</evidence>
<dbReference type="Gene3D" id="1.10.10.10">
    <property type="entry name" value="Winged helix-like DNA-binding domain superfamily/Winged helix DNA-binding domain"/>
    <property type="match status" value="1"/>
</dbReference>
<dbReference type="PANTHER" id="PTHR38445">
    <property type="entry name" value="HTH-TYPE TRANSCRIPTIONAL REPRESSOR YTRA"/>
    <property type="match status" value="1"/>
</dbReference>
<name>A0A0K9FGS0_9BACI</name>
<dbReference type="SUPFAM" id="SSF46785">
    <property type="entry name" value="Winged helix' DNA-binding domain"/>
    <property type="match status" value="1"/>
</dbReference>
<keyword evidence="3" id="KW-0804">Transcription</keyword>
<dbReference type="CDD" id="cd07377">
    <property type="entry name" value="WHTH_GntR"/>
    <property type="match status" value="1"/>
</dbReference>
<accession>A0A0K9FGS0</accession>
<evidence type="ECO:0000256" key="2">
    <source>
        <dbReference type="ARBA" id="ARBA00023125"/>
    </source>
</evidence>
<dbReference type="EMBL" id="LFXJ01000003">
    <property type="protein sequence ID" value="KMY33442.1"/>
    <property type="molecule type" value="Genomic_DNA"/>
</dbReference>
<reference evidence="6" key="1">
    <citation type="submission" date="2015-07" db="EMBL/GenBank/DDBJ databases">
        <authorList>
            <consortium name="Consortium for Microbial Forensics and Genomics (microFORGE)"/>
            <person name="Knight B.M."/>
            <person name="Roberts D.P."/>
            <person name="Lin D."/>
            <person name="Hari K."/>
            <person name="Fletcher J."/>
            <person name="Melcher U."/>
            <person name="Blagden T."/>
            <person name="Winegar R.A."/>
        </authorList>
    </citation>
    <scope>NUCLEOTIDE SEQUENCE [LARGE SCALE GENOMIC DNA]</scope>
    <source>
        <strain evidence="6">DSM 23493</strain>
    </source>
</reference>
<proteinExistence type="predicted"/>
<dbReference type="PROSITE" id="PS50949">
    <property type="entry name" value="HTH_GNTR"/>
    <property type="match status" value="1"/>
</dbReference>
<dbReference type="InterPro" id="IPR036388">
    <property type="entry name" value="WH-like_DNA-bd_sf"/>
</dbReference>
<gene>
    <name evidence="5" type="ORF">ACZ11_03050</name>
</gene>
<dbReference type="OrthoDB" id="9801546at2"/>
<dbReference type="InterPro" id="IPR000524">
    <property type="entry name" value="Tscrpt_reg_HTH_GntR"/>
</dbReference>
<dbReference type="RefSeq" id="WP_049663665.1">
    <property type="nucleotide sequence ID" value="NZ_LFXJ01000003.1"/>
</dbReference>
<evidence type="ECO:0000313" key="6">
    <source>
        <dbReference type="Proteomes" id="UP000037326"/>
    </source>
</evidence>
<dbReference type="InterPro" id="IPR036390">
    <property type="entry name" value="WH_DNA-bd_sf"/>
</dbReference>
<dbReference type="GO" id="GO:0003677">
    <property type="term" value="F:DNA binding"/>
    <property type="evidence" value="ECO:0007669"/>
    <property type="project" value="UniProtKB-KW"/>
</dbReference>
<dbReference type="Pfam" id="PF00392">
    <property type="entry name" value="GntR"/>
    <property type="match status" value="1"/>
</dbReference>
<evidence type="ECO:0000256" key="1">
    <source>
        <dbReference type="ARBA" id="ARBA00023015"/>
    </source>
</evidence>
<dbReference type="PANTHER" id="PTHR38445:SF12">
    <property type="entry name" value="GNTR-FAMILY TRANSCRIPTIONAL REGULATOR"/>
    <property type="match status" value="1"/>
</dbReference>
<organism evidence="5 6">
    <name type="scientific">Lysinibacillus xylanilyticus</name>
    <dbReference type="NCBI Taxonomy" id="582475"/>
    <lineage>
        <taxon>Bacteria</taxon>
        <taxon>Bacillati</taxon>
        <taxon>Bacillota</taxon>
        <taxon>Bacilli</taxon>
        <taxon>Bacillales</taxon>
        <taxon>Bacillaceae</taxon>
        <taxon>Lysinibacillus</taxon>
    </lineage>
</organism>
<sequence length="131" mass="14537">MFIQIEPQSDVPIYEQVTRKIMEGIARGEMKPGDTLPSVRNLAADLGVNMHTVNKSYHELEEKGIITIRAKSGAIIRSAEERALTTEQLQQIEKNLKPVVVEGMVLGATAEQIEHMIKKVFSDLQIPAEGV</sequence>
<feature type="domain" description="HTH gntR-type" evidence="4">
    <location>
        <begin position="11"/>
        <end position="79"/>
    </location>
</feature>
<evidence type="ECO:0000259" key="4">
    <source>
        <dbReference type="PROSITE" id="PS50949"/>
    </source>
</evidence>
<keyword evidence="1" id="KW-0805">Transcription regulation</keyword>
<evidence type="ECO:0000256" key="3">
    <source>
        <dbReference type="ARBA" id="ARBA00023163"/>
    </source>
</evidence>
<comment type="caution">
    <text evidence="5">The sequence shown here is derived from an EMBL/GenBank/DDBJ whole genome shotgun (WGS) entry which is preliminary data.</text>
</comment>
<dbReference type="Proteomes" id="UP000037326">
    <property type="component" value="Unassembled WGS sequence"/>
</dbReference>
<dbReference type="GeneID" id="96597296"/>